<evidence type="ECO:0000256" key="4">
    <source>
        <dbReference type="ARBA" id="ARBA00022692"/>
    </source>
</evidence>
<dbReference type="Pfam" id="PF00528">
    <property type="entry name" value="BPD_transp_1"/>
    <property type="match status" value="1"/>
</dbReference>
<feature type="transmembrane region" description="Helical" evidence="7">
    <location>
        <begin position="164"/>
        <end position="180"/>
    </location>
</feature>
<dbReference type="InterPro" id="IPR050366">
    <property type="entry name" value="BP-dependent_transpt_permease"/>
</dbReference>
<keyword evidence="4 7" id="KW-0812">Transmembrane</keyword>
<feature type="region of interest" description="Disordered" evidence="8">
    <location>
        <begin position="1"/>
        <end position="46"/>
    </location>
</feature>
<dbReference type="InterPro" id="IPR000515">
    <property type="entry name" value="MetI-like"/>
</dbReference>
<feature type="transmembrane region" description="Helical" evidence="7">
    <location>
        <begin position="121"/>
        <end position="143"/>
    </location>
</feature>
<feature type="domain" description="ABC transmembrane type-1" evidence="9">
    <location>
        <begin position="118"/>
        <end position="320"/>
    </location>
</feature>
<evidence type="ECO:0000256" key="2">
    <source>
        <dbReference type="ARBA" id="ARBA00022448"/>
    </source>
</evidence>
<keyword evidence="6 7" id="KW-0472">Membrane</keyword>
<keyword evidence="11" id="KW-1185">Reference proteome</keyword>
<dbReference type="Proteomes" id="UP001551482">
    <property type="component" value="Unassembled WGS sequence"/>
</dbReference>
<feature type="compositionally biased region" description="Low complexity" evidence="8">
    <location>
        <begin position="18"/>
        <end position="32"/>
    </location>
</feature>
<evidence type="ECO:0000256" key="5">
    <source>
        <dbReference type="ARBA" id="ARBA00022989"/>
    </source>
</evidence>
<evidence type="ECO:0000256" key="1">
    <source>
        <dbReference type="ARBA" id="ARBA00004651"/>
    </source>
</evidence>
<feature type="transmembrane region" description="Helical" evidence="7">
    <location>
        <begin position="54"/>
        <end position="74"/>
    </location>
</feature>
<evidence type="ECO:0000256" key="6">
    <source>
        <dbReference type="ARBA" id="ARBA00023136"/>
    </source>
</evidence>
<dbReference type="PROSITE" id="PS50928">
    <property type="entry name" value="ABC_TM1"/>
    <property type="match status" value="1"/>
</dbReference>
<dbReference type="Gene3D" id="1.10.3720.10">
    <property type="entry name" value="MetI-like"/>
    <property type="match status" value="1"/>
</dbReference>
<comment type="caution">
    <text evidence="10">The sequence shown here is derived from an EMBL/GenBank/DDBJ whole genome shotgun (WGS) entry which is preliminary data.</text>
</comment>
<gene>
    <name evidence="10" type="ORF">AB0C36_18505</name>
</gene>
<dbReference type="InterPro" id="IPR035906">
    <property type="entry name" value="MetI-like_sf"/>
</dbReference>
<dbReference type="SUPFAM" id="SSF161098">
    <property type="entry name" value="MetI-like"/>
    <property type="match status" value="1"/>
</dbReference>
<reference evidence="10 11" key="1">
    <citation type="submission" date="2024-06" db="EMBL/GenBank/DDBJ databases">
        <title>The Natural Products Discovery Center: Release of the First 8490 Sequenced Strains for Exploring Actinobacteria Biosynthetic Diversity.</title>
        <authorList>
            <person name="Kalkreuter E."/>
            <person name="Kautsar S.A."/>
            <person name="Yang D."/>
            <person name="Bader C.D."/>
            <person name="Teijaro C.N."/>
            <person name="Fluegel L."/>
            <person name="Davis C.M."/>
            <person name="Simpson J.R."/>
            <person name="Lauterbach L."/>
            <person name="Steele A.D."/>
            <person name="Gui C."/>
            <person name="Meng S."/>
            <person name="Li G."/>
            <person name="Viehrig K."/>
            <person name="Ye F."/>
            <person name="Su P."/>
            <person name="Kiefer A.F."/>
            <person name="Nichols A."/>
            <person name="Cepeda A.J."/>
            <person name="Yan W."/>
            <person name="Fan B."/>
            <person name="Jiang Y."/>
            <person name="Adhikari A."/>
            <person name="Zheng C.-J."/>
            <person name="Schuster L."/>
            <person name="Cowan T.M."/>
            <person name="Smanski M.J."/>
            <person name="Chevrette M.G."/>
            <person name="De Carvalho L.P.S."/>
            <person name="Shen B."/>
        </authorList>
    </citation>
    <scope>NUCLEOTIDE SEQUENCE [LARGE SCALE GENOMIC DNA]</scope>
    <source>
        <strain evidence="10 11">NPDC048946</strain>
    </source>
</reference>
<keyword evidence="5 7" id="KW-1133">Transmembrane helix</keyword>
<evidence type="ECO:0000313" key="11">
    <source>
        <dbReference type="Proteomes" id="UP001551482"/>
    </source>
</evidence>
<name>A0ABV3DIJ8_9ACTN</name>
<keyword evidence="2 7" id="KW-0813">Transport</keyword>
<protein>
    <submittedName>
        <fullName evidence="10">ABC transporter permease</fullName>
    </submittedName>
</protein>
<dbReference type="PANTHER" id="PTHR43386">
    <property type="entry name" value="OLIGOPEPTIDE TRANSPORT SYSTEM PERMEASE PROTEIN APPC"/>
    <property type="match status" value="1"/>
</dbReference>
<keyword evidence="3" id="KW-1003">Cell membrane</keyword>
<proteinExistence type="inferred from homology"/>
<dbReference type="PANTHER" id="PTHR43386:SF1">
    <property type="entry name" value="D,D-DIPEPTIDE TRANSPORT SYSTEM PERMEASE PROTEIN DDPC-RELATED"/>
    <property type="match status" value="1"/>
</dbReference>
<dbReference type="RefSeq" id="WP_358355304.1">
    <property type="nucleotide sequence ID" value="NZ_JBEZFP010000044.1"/>
</dbReference>
<sequence>MPESKPVEPVRPIPPESAVPAGSAGGSDAVGATPPAPEPAPSGRARAHGLRKHLGNLGIAGWTGLVMVALYLLVATVGRLHGSPTELVALGPEAPSPDHPFGTDHLGRDLLARTAEGAWTSLWICLTSIGFALAAGTAIGVLAGYRYGGRLDGLLMRTVETVQALPQFIFVMFVIGLMGTDDMHFGPVTVTNGVRVALAIGVGFIPYFARVARAATVVELSEDYVVNLRGLGVPPREILSREVLVNVMPPVLGQAFLAMAIAVFAEGGLSFLGLGVPPPHATLGNLVADAGGQILGDAWWYATLPGAVLVLGILGFNLLGEAYGERNRSPRLARSKRAGTSTSGIPAAYATEETK</sequence>
<organism evidence="10 11">
    <name type="scientific">Streptodolium elevatio</name>
    <dbReference type="NCBI Taxonomy" id="3157996"/>
    <lineage>
        <taxon>Bacteria</taxon>
        <taxon>Bacillati</taxon>
        <taxon>Actinomycetota</taxon>
        <taxon>Actinomycetes</taxon>
        <taxon>Kitasatosporales</taxon>
        <taxon>Streptomycetaceae</taxon>
        <taxon>Streptodolium</taxon>
    </lineage>
</organism>
<evidence type="ECO:0000256" key="7">
    <source>
        <dbReference type="RuleBase" id="RU363032"/>
    </source>
</evidence>
<dbReference type="EMBL" id="JBEZFP010000044">
    <property type="protein sequence ID" value="MEU8135501.1"/>
    <property type="molecule type" value="Genomic_DNA"/>
</dbReference>
<comment type="subcellular location">
    <subcellularLocation>
        <location evidence="1 7">Cell membrane</location>
        <topology evidence="1 7">Multi-pass membrane protein</topology>
    </subcellularLocation>
</comment>
<feature type="transmembrane region" description="Helical" evidence="7">
    <location>
        <begin position="192"/>
        <end position="209"/>
    </location>
</feature>
<accession>A0ABV3DIJ8</accession>
<evidence type="ECO:0000313" key="10">
    <source>
        <dbReference type="EMBL" id="MEU8135501.1"/>
    </source>
</evidence>
<dbReference type="CDD" id="cd06261">
    <property type="entry name" value="TM_PBP2"/>
    <property type="match status" value="1"/>
</dbReference>
<evidence type="ECO:0000259" key="9">
    <source>
        <dbReference type="PROSITE" id="PS50928"/>
    </source>
</evidence>
<evidence type="ECO:0000256" key="3">
    <source>
        <dbReference type="ARBA" id="ARBA00022475"/>
    </source>
</evidence>
<evidence type="ECO:0000256" key="8">
    <source>
        <dbReference type="SAM" id="MobiDB-lite"/>
    </source>
</evidence>
<feature type="transmembrane region" description="Helical" evidence="7">
    <location>
        <begin position="298"/>
        <end position="319"/>
    </location>
</feature>
<feature type="region of interest" description="Disordered" evidence="8">
    <location>
        <begin position="330"/>
        <end position="355"/>
    </location>
</feature>
<comment type="similarity">
    <text evidence="7">Belongs to the binding-protein-dependent transport system permease family.</text>
</comment>